<dbReference type="Gene3D" id="2.130.10.120">
    <property type="entry name" value="Prolyl oligopeptidase, N-terminal domain"/>
    <property type="match status" value="1"/>
</dbReference>
<dbReference type="InterPro" id="IPR029058">
    <property type="entry name" value="AB_hydrolase_fold"/>
</dbReference>
<feature type="compositionally biased region" description="Low complexity" evidence="5">
    <location>
        <begin position="19"/>
        <end position="32"/>
    </location>
</feature>
<dbReference type="Pfam" id="PF00326">
    <property type="entry name" value="Peptidase_S9"/>
    <property type="match status" value="1"/>
</dbReference>
<dbReference type="SUPFAM" id="SSF50993">
    <property type="entry name" value="Peptidase/esterase 'gauge' domain"/>
    <property type="match status" value="1"/>
</dbReference>
<reference evidence="8" key="2">
    <citation type="submission" date="2023-03" db="EMBL/GenBank/DDBJ databases">
        <title>Cellulosimicrobium cellulans NBRC 103059.</title>
        <authorList>
            <person name="Ichikawa N."/>
            <person name="Sato H."/>
            <person name="Tonouchi N."/>
        </authorList>
    </citation>
    <scope>NUCLEOTIDE SEQUENCE</scope>
    <source>
        <strain evidence="8">NBRC 103059</strain>
    </source>
</reference>
<evidence type="ECO:0000256" key="1">
    <source>
        <dbReference type="ARBA" id="ARBA00005228"/>
    </source>
</evidence>
<evidence type="ECO:0000259" key="7">
    <source>
        <dbReference type="Pfam" id="PF02897"/>
    </source>
</evidence>
<evidence type="ECO:0000313" key="9">
    <source>
        <dbReference type="EMBL" id="QDP73926.1"/>
    </source>
</evidence>
<dbReference type="PANTHER" id="PTHR11757:SF19">
    <property type="entry name" value="PROLYL ENDOPEPTIDASE-LIKE"/>
    <property type="match status" value="1"/>
</dbReference>
<dbReference type="PANTHER" id="PTHR11757">
    <property type="entry name" value="PROTEASE FAMILY S9A OLIGOPEPTIDASE"/>
    <property type="match status" value="1"/>
</dbReference>
<keyword evidence="10" id="KW-1185">Reference proteome</keyword>
<dbReference type="InterPro" id="IPR051543">
    <property type="entry name" value="Serine_Peptidase_S9A"/>
</dbReference>
<dbReference type="RefSeq" id="WP_137280918.1">
    <property type="nucleotide sequence ID" value="NZ_BSTG01000002.1"/>
</dbReference>
<feature type="domain" description="Peptidase S9A N-terminal" evidence="7">
    <location>
        <begin position="358"/>
        <end position="512"/>
    </location>
</feature>
<dbReference type="Proteomes" id="UP001165168">
    <property type="component" value="Unassembled WGS sequence"/>
</dbReference>
<gene>
    <name evidence="8" type="primary">ptrB</name>
    <name evidence="8" type="ORF">Ccel01_19310</name>
    <name evidence="9" type="ORF">FOG94_01060</name>
</gene>
<proteinExistence type="inferred from homology"/>
<evidence type="ECO:0000256" key="3">
    <source>
        <dbReference type="ARBA" id="ARBA00022801"/>
    </source>
</evidence>
<organism evidence="8 11">
    <name type="scientific">Cellulosimicrobium cellulans</name>
    <name type="common">Arthrobacter luteus</name>
    <dbReference type="NCBI Taxonomy" id="1710"/>
    <lineage>
        <taxon>Bacteria</taxon>
        <taxon>Bacillati</taxon>
        <taxon>Actinomycetota</taxon>
        <taxon>Actinomycetes</taxon>
        <taxon>Micrococcales</taxon>
        <taxon>Promicromonosporaceae</taxon>
        <taxon>Cellulosimicrobium</taxon>
    </lineage>
</organism>
<name>A0AAV5P4D8_CELCE</name>
<dbReference type="Pfam" id="PF02897">
    <property type="entry name" value="Peptidase_S9_N"/>
    <property type="match status" value="2"/>
</dbReference>
<feature type="domain" description="Peptidase S9 prolyl oligopeptidase catalytic" evidence="6">
    <location>
        <begin position="578"/>
        <end position="793"/>
    </location>
</feature>
<evidence type="ECO:0000313" key="8">
    <source>
        <dbReference type="EMBL" id="GLY57329.1"/>
    </source>
</evidence>
<accession>A0AAV5P4D8</accession>
<dbReference type="Proteomes" id="UP000319068">
    <property type="component" value="Chromosome"/>
</dbReference>
<keyword evidence="4" id="KW-0720">Serine protease</keyword>
<dbReference type="Gene3D" id="3.40.50.1820">
    <property type="entry name" value="alpha/beta hydrolase"/>
    <property type="match status" value="1"/>
</dbReference>
<protein>
    <submittedName>
        <fullName evidence="8">Oligopeptidase B</fullName>
    </submittedName>
    <submittedName>
        <fullName evidence="9">S9 family peptidase</fullName>
    </submittedName>
</protein>
<dbReference type="InterPro" id="IPR002470">
    <property type="entry name" value="Peptidase_S9A"/>
</dbReference>
<dbReference type="GO" id="GO:0004252">
    <property type="term" value="F:serine-type endopeptidase activity"/>
    <property type="evidence" value="ECO:0007669"/>
    <property type="project" value="InterPro"/>
</dbReference>
<keyword evidence="3" id="KW-0378">Hydrolase</keyword>
<dbReference type="InterPro" id="IPR023302">
    <property type="entry name" value="Pept_S9A_N"/>
</dbReference>
<dbReference type="EMBL" id="BSTG01000002">
    <property type="protein sequence ID" value="GLY57329.1"/>
    <property type="molecule type" value="Genomic_DNA"/>
</dbReference>
<evidence type="ECO:0000256" key="5">
    <source>
        <dbReference type="SAM" id="MobiDB-lite"/>
    </source>
</evidence>
<evidence type="ECO:0000313" key="11">
    <source>
        <dbReference type="Proteomes" id="UP001165168"/>
    </source>
</evidence>
<feature type="domain" description="Peptidase S9A N-terminal" evidence="7">
    <location>
        <begin position="28"/>
        <end position="324"/>
    </location>
</feature>
<evidence type="ECO:0000313" key="10">
    <source>
        <dbReference type="Proteomes" id="UP000319068"/>
    </source>
</evidence>
<dbReference type="InterPro" id="IPR001375">
    <property type="entry name" value="Peptidase_S9_cat"/>
</dbReference>
<sequence>MPDDLTQPATPSPPEPEVAEAPETPQAPVAPRRPAPRTHHGETVDDDYEWLRDKESPEVVAHLEAENAYTEARLAHLEPLRERIFEEIKARTLETDLSVPVRQGAHWYYARTVEGSQYPIRARAPIDASLGSDAPSAWVPPVLEPGVPVPGEQVLLDDNVEAEGHEFFSLGSFDVSADGTRLAYAVDVVGDERYTLRIRDLESGTDLVDEVPGTFPGAVFSPDGRYVFYPTVDDAWRPWRVWRHEVGTPATQDVVVFEEPDERFWVGVGVSRSQRFVQIDVGSKITSETWLIDADDPTGEARVVWPRREGVEYTVEHAVLPSTWFPTAEHAVGDRPDENPVADPVLGGAGEGCAGERRDVLLVLHNDGAENFELVVTGAADVSAGPGDATVVVPHDPATRLEAVDAFAGHLVVSYRRDALSRVGVIDLASPEPPRPAGLPTPIRTGDTPAPATDLWHVHEVAFDEPLYTAALGANPEWDQPNVRLSYTSFVTPSTVYDLRVETDELTLLKQQPVLGGYDAADYVQRREWATAEDGTQVPVSLVWRRDAVGLDATGTGAEPAPLLLYGYGSYEISIDPGFSISRLSLLDRGVVFAVAHVRGGGEMGRRWYDEGKTLAKRTTFTDFVAVARHLVDAGWTSPERLVAQGGSAGGLLMGAVTNLAPELFAGVLAQVPFVDALTSILDPSLPLTVVEWDEWGDPLHDPDVYRYMRTYTPYENVPDDASHYPRILAVTSFHDTRVLYVEPAKWVARLRAAGAPALLKIEMHAGHGGVSGRYEGWREVAYEDAWVLDVLGLADR</sequence>
<dbReference type="PRINTS" id="PR00862">
    <property type="entry name" value="PROLIGOPTASE"/>
</dbReference>
<dbReference type="EMBL" id="CP041694">
    <property type="protein sequence ID" value="QDP73926.1"/>
    <property type="molecule type" value="Genomic_DNA"/>
</dbReference>
<comment type="similarity">
    <text evidence="1">Belongs to the peptidase S9A family.</text>
</comment>
<reference evidence="9 10" key="1">
    <citation type="submission" date="2019-07" db="EMBL/GenBank/DDBJ databases">
        <title>Complete Genome Sequence and Methylome Analysis of Arthrobacter luteus NEB113.</title>
        <authorList>
            <person name="Fomenkov A."/>
            <person name="Anton B.P."/>
            <person name="Vincze T."/>
            <person name="Roberts R.J."/>
        </authorList>
    </citation>
    <scope>NUCLEOTIDE SEQUENCE [LARGE SCALE GENOMIC DNA]</scope>
    <source>
        <strain evidence="9 10">NEB113</strain>
    </source>
</reference>
<evidence type="ECO:0000256" key="2">
    <source>
        <dbReference type="ARBA" id="ARBA00022670"/>
    </source>
</evidence>
<evidence type="ECO:0000259" key="6">
    <source>
        <dbReference type="Pfam" id="PF00326"/>
    </source>
</evidence>
<evidence type="ECO:0000256" key="4">
    <source>
        <dbReference type="ARBA" id="ARBA00022825"/>
    </source>
</evidence>
<dbReference type="SUPFAM" id="SSF53474">
    <property type="entry name" value="alpha/beta-Hydrolases"/>
    <property type="match status" value="1"/>
</dbReference>
<dbReference type="GO" id="GO:0006508">
    <property type="term" value="P:proteolysis"/>
    <property type="evidence" value="ECO:0007669"/>
    <property type="project" value="UniProtKB-KW"/>
</dbReference>
<feature type="region of interest" description="Disordered" evidence="5">
    <location>
        <begin position="1"/>
        <end position="47"/>
    </location>
</feature>
<dbReference type="AlphaFoldDB" id="A0AAV5P4D8"/>
<keyword evidence="2" id="KW-0645">Protease</keyword>